<reference evidence="1" key="1">
    <citation type="journal article" date="2020" name="mSystems">
        <title>Genome- and Community-Level Interaction Insights into Carbon Utilization and Element Cycling Functions of Hydrothermarchaeota in Hydrothermal Sediment.</title>
        <authorList>
            <person name="Zhou Z."/>
            <person name="Liu Y."/>
            <person name="Xu W."/>
            <person name="Pan J."/>
            <person name="Luo Z.H."/>
            <person name="Li M."/>
        </authorList>
    </citation>
    <scope>NUCLEOTIDE SEQUENCE [LARGE SCALE GENOMIC DNA]</scope>
    <source>
        <strain evidence="1">SpSt-735</strain>
    </source>
</reference>
<dbReference type="GO" id="GO:0032259">
    <property type="term" value="P:methylation"/>
    <property type="evidence" value="ECO:0007669"/>
    <property type="project" value="UniProtKB-KW"/>
</dbReference>
<organism evidence="1">
    <name type="scientific">Thermofilum pendens</name>
    <dbReference type="NCBI Taxonomy" id="2269"/>
    <lineage>
        <taxon>Archaea</taxon>
        <taxon>Thermoproteota</taxon>
        <taxon>Thermoprotei</taxon>
        <taxon>Thermofilales</taxon>
        <taxon>Thermofilaceae</taxon>
        <taxon>Thermofilum</taxon>
    </lineage>
</organism>
<keyword evidence="1" id="KW-0808">Transferase</keyword>
<dbReference type="Gene3D" id="3.40.50.150">
    <property type="entry name" value="Vaccinia Virus protein VP39"/>
    <property type="match status" value="1"/>
</dbReference>
<evidence type="ECO:0000313" key="1">
    <source>
        <dbReference type="EMBL" id="HGI42863.1"/>
    </source>
</evidence>
<dbReference type="EMBL" id="DTFI01000015">
    <property type="protein sequence ID" value="HGI42863.1"/>
    <property type="molecule type" value="Genomic_DNA"/>
</dbReference>
<dbReference type="AlphaFoldDB" id="A0A7C4B8H8"/>
<proteinExistence type="predicted"/>
<keyword evidence="1" id="KW-0489">Methyltransferase</keyword>
<dbReference type="GO" id="GO:0008168">
    <property type="term" value="F:methyltransferase activity"/>
    <property type="evidence" value="ECO:0007669"/>
    <property type="project" value="UniProtKB-KW"/>
</dbReference>
<protein>
    <submittedName>
        <fullName evidence="1">Methyltransferase</fullName>
    </submittedName>
</protein>
<gene>
    <name evidence="1" type="ORF">ENV17_00540</name>
</gene>
<dbReference type="SUPFAM" id="SSF53335">
    <property type="entry name" value="S-adenosyl-L-methionine-dependent methyltransferases"/>
    <property type="match status" value="1"/>
</dbReference>
<accession>A0A7C4B8H8</accession>
<dbReference type="Pfam" id="PF03602">
    <property type="entry name" value="Cons_hypoth95"/>
    <property type="match status" value="1"/>
</dbReference>
<comment type="caution">
    <text evidence="1">The sequence shown here is derived from an EMBL/GenBank/DDBJ whole genome shotgun (WGS) entry which is preliminary data.</text>
</comment>
<dbReference type="InterPro" id="IPR029063">
    <property type="entry name" value="SAM-dependent_MTases_sf"/>
</dbReference>
<sequence>MERYSFTPRRGVVITPKTAELLLASQGCLQVPVNFGLKTITACVNPPRSELLLEHGRIEVATEVLARLVGSDKLLYAGPEGAYFLEVRERSYYKLRYLGEKVAPTLEINGIHMHNIVGTDPLSDARRKVELAGVRRGARVLDVCTGLGYTACQSLLRGASVVTVERDENVLWIAEHNPFSALLERAEIILGDAFEVLDQLEDESFDNVIHDPPTFALAGELYSLEFYLKLHRVMRKGARIFHYTGAPGKHRGLNLAKGVAQRLRRAGFTVERVIEGYGIVAVKN</sequence>
<dbReference type="CDD" id="cd02440">
    <property type="entry name" value="AdoMet_MTases"/>
    <property type="match status" value="1"/>
</dbReference>
<name>A0A7C4B8H8_THEPE</name>